<protein>
    <recommendedName>
        <fullName evidence="3">GTP cyclohydrolase 1 type 2 homolog</fullName>
    </recommendedName>
</protein>
<reference evidence="6" key="1">
    <citation type="journal article" date="2020" name="mSystems">
        <title>Genome- and Community-Level Interaction Insights into Carbon Utilization and Element Cycling Functions of Hydrothermarchaeota in Hydrothermal Sediment.</title>
        <authorList>
            <person name="Zhou Z."/>
            <person name="Liu Y."/>
            <person name="Xu W."/>
            <person name="Pan J."/>
            <person name="Luo Z.H."/>
            <person name="Li M."/>
        </authorList>
    </citation>
    <scope>NUCLEOTIDE SEQUENCE [LARGE SCALE GENOMIC DNA]</scope>
    <source>
        <strain evidence="6">SpSt-456</strain>
    </source>
</reference>
<dbReference type="GO" id="GO:0005737">
    <property type="term" value="C:cytoplasm"/>
    <property type="evidence" value="ECO:0007669"/>
    <property type="project" value="TreeGrafter"/>
</dbReference>
<dbReference type="PANTHER" id="PTHR13799">
    <property type="entry name" value="NGG1 INTERACTING FACTOR 3"/>
    <property type="match status" value="1"/>
</dbReference>
<evidence type="ECO:0000256" key="5">
    <source>
        <dbReference type="PIRSR" id="PIRSR602678-1"/>
    </source>
</evidence>
<dbReference type="InterPro" id="IPR002678">
    <property type="entry name" value="DUF34/NIF3"/>
</dbReference>
<feature type="binding site" evidence="5">
    <location>
        <position position="232"/>
    </location>
    <ligand>
        <name>a divalent metal cation</name>
        <dbReference type="ChEBI" id="CHEBI:60240"/>
        <label>1</label>
    </ligand>
</feature>
<feature type="binding site" evidence="5">
    <location>
        <position position="107"/>
    </location>
    <ligand>
        <name>a divalent metal cation</name>
        <dbReference type="ChEBI" id="CHEBI:60240"/>
        <label>1</label>
    </ligand>
</feature>
<keyword evidence="4 5" id="KW-0479">Metal-binding</keyword>
<evidence type="ECO:0000256" key="4">
    <source>
        <dbReference type="ARBA" id="ARBA00022723"/>
    </source>
</evidence>
<feature type="binding site" evidence="5">
    <location>
        <position position="68"/>
    </location>
    <ligand>
        <name>a divalent metal cation</name>
        <dbReference type="ChEBI" id="CHEBI:60240"/>
        <label>1</label>
    </ligand>
</feature>
<accession>A0A831ZW64</accession>
<dbReference type="NCBIfam" id="TIGR00486">
    <property type="entry name" value="YbgI_SA1388"/>
    <property type="match status" value="1"/>
</dbReference>
<comment type="caution">
    <text evidence="6">The sequence shown here is derived from an EMBL/GenBank/DDBJ whole genome shotgun (WGS) entry which is preliminary data.</text>
</comment>
<name>A0A831ZW64_9BACT</name>
<proteinExistence type="inferred from homology"/>
<dbReference type="AlphaFoldDB" id="A0A831ZW64"/>
<gene>
    <name evidence="6" type="ORF">ENS06_01905</name>
</gene>
<comment type="similarity">
    <text evidence="1">Belongs to the GTP cyclohydrolase I type 2/NIF3 family.</text>
</comment>
<dbReference type="InterPro" id="IPR036069">
    <property type="entry name" value="DUF34/NIF3_sf"/>
</dbReference>
<dbReference type="PANTHER" id="PTHR13799:SF14">
    <property type="entry name" value="GTP CYCLOHYDROLASE 1 TYPE 2 HOMOLOG"/>
    <property type="match status" value="1"/>
</dbReference>
<comment type="subunit">
    <text evidence="2">Homohexamer.</text>
</comment>
<feature type="binding site" evidence="5">
    <location>
        <position position="69"/>
    </location>
    <ligand>
        <name>a divalent metal cation</name>
        <dbReference type="ChEBI" id="CHEBI:60240"/>
        <label>1</label>
    </ligand>
</feature>
<feature type="binding site" evidence="5">
    <location>
        <position position="236"/>
    </location>
    <ligand>
        <name>a divalent metal cation</name>
        <dbReference type="ChEBI" id="CHEBI:60240"/>
        <label>1</label>
    </ligand>
</feature>
<dbReference type="Gene3D" id="3.40.1390.30">
    <property type="entry name" value="NIF3 (NGG1p interacting factor 3)-like"/>
    <property type="match status" value="2"/>
</dbReference>
<dbReference type="EMBL" id="DSTK01000009">
    <property type="protein sequence ID" value="HFK96062.1"/>
    <property type="molecule type" value="Genomic_DNA"/>
</dbReference>
<dbReference type="SUPFAM" id="SSF102705">
    <property type="entry name" value="NIF3 (NGG1p interacting factor 3)-like"/>
    <property type="match status" value="1"/>
</dbReference>
<sequence length="298" mass="31448">MTTPVTVAHIVQWIDELAPFRFAESWDNCGLQVGDPRAEVSRVLVALDPSLHTVREAARRRCQALVTHHPLFSKAVSTLSLDGPPGSVVAEAIRGNVHIVSAHTNLDAALHGTNDTLARAVGLAVHGPLEENPAAIHDPRYVGLGLYGLLPEPCSALDLAESLARLVGIRSVRLVGNPEKSVQKVALCTGSGMSLLGRAIQHDCHVFITGDVKYHDAHTALDQGIVVIDIGHFASEAFVVAPLADALAAVGRSRGAVLEVMTSIGEKDPFVTVIFNENRRECVAGAIEISGGAADSGK</sequence>
<dbReference type="GO" id="GO:0046872">
    <property type="term" value="F:metal ion binding"/>
    <property type="evidence" value="ECO:0007669"/>
    <property type="project" value="UniProtKB-KW"/>
</dbReference>
<evidence type="ECO:0000256" key="1">
    <source>
        <dbReference type="ARBA" id="ARBA00006964"/>
    </source>
</evidence>
<dbReference type="Pfam" id="PF01784">
    <property type="entry name" value="DUF34_NIF3"/>
    <property type="match status" value="1"/>
</dbReference>
<evidence type="ECO:0000256" key="2">
    <source>
        <dbReference type="ARBA" id="ARBA00011643"/>
    </source>
</evidence>
<organism evidence="6">
    <name type="scientific">Desulfacinum infernum</name>
    <dbReference type="NCBI Taxonomy" id="35837"/>
    <lineage>
        <taxon>Bacteria</taxon>
        <taxon>Pseudomonadati</taxon>
        <taxon>Thermodesulfobacteriota</taxon>
        <taxon>Syntrophobacteria</taxon>
        <taxon>Syntrophobacterales</taxon>
        <taxon>Syntrophobacteraceae</taxon>
        <taxon>Desulfacinum</taxon>
    </lineage>
</organism>
<dbReference type="FunFam" id="3.40.1390.30:FF:000001">
    <property type="entry name" value="GTP cyclohydrolase 1 type 2"/>
    <property type="match status" value="1"/>
</dbReference>
<evidence type="ECO:0000256" key="3">
    <source>
        <dbReference type="ARBA" id="ARBA00022112"/>
    </source>
</evidence>
<evidence type="ECO:0000313" key="6">
    <source>
        <dbReference type="EMBL" id="HFK96062.1"/>
    </source>
</evidence>